<keyword evidence="8" id="KW-1185">Reference proteome</keyword>
<name>A0A3L6RX29_PANMI</name>
<protein>
    <recommendedName>
        <fullName evidence="9">Helicase MAGATAMA 3</fullName>
    </recommendedName>
</protein>
<evidence type="ECO:0000256" key="4">
    <source>
        <dbReference type="ARBA" id="ARBA00022840"/>
    </source>
</evidence>
<dbReference type="InterPro" id="IPR045055">
    <property type="entry name" value="DNA2/NAM7-like"/>
</dbReference>
<dbReference type="GO" id="GO:0004386">
    <property type="term" value="F:helicase activity"/>
    <property type="evidence" value="ECO:0007669"/>
    <property type="project" value="UniProtKB-KW"/>
</dbReference>
<dbReference type="OrthoDB" id="6513042at2759"/>
<evidence type="ECO:0000259" key="6">
    <source>
        <dbReference type="Pfam" id="PF13087"/>
    </source>
</evidence>
<sequence length="605" mass="66938">MWNGSASSRSGSSSSPAAPEDELVRLIFSWSLQDIINQDLITDQVKTIPDRFSGLMGYLAAFRLPLLEEMRAEMSANLADSLSSGGHFTVAKIQALPVRKDRSGVQTSPSRYRLTVARGRRGSRNFPCTGVVVLLSDATSPCRRLADLMRDGRAFCLAHVEYVEDSALNFGMVASERIDQAARSSFHHIFEEVSSCFRTITSHVPKAVILEENHNNMLALIDKLQGFSGLLDRMIARNEIGGAGSQNQIQNLWWYKEGILFLTRALNRGLKLPLTRSVAEKKEFCLDSAALVFCTVSGSAKLRGQRMDLLLIDEAAQLKECESLIPLQLRGLKHAVLIGDECQLPATVKSKVAARALLGRSLFERLSLLGHKKHLPNIQYRMHPSISIFPNTSFYSNKILDGPNVTQDSHERSYLEGAMFGPYSFINIIDGREDRGRSKRNMAELGVIMEILHRLKEACTGRRQGVSVGIICPYTAQVEAIQHAIGNLNAMHPLALRVNSIDGFQGSEEDVIILSTVRSNGKASIGFLSDQRRANVALTRARHCLWVLGNAATLRGSGSIWAELVRDAEDRRCFFNWGDGMGVVSPPVTLPSRPVAPTIRMQRIR</sequence>
<dbReference type="FunFam" id="3.40.50.300:FF:000326">
    <property type="entry name" value="P-loop containing nucleoside triphosphate hydrolase"/>
    <property type="match status" value="1"/>
</dbReference>
<dbReference type="Pfam" id="PF13086">
    <property type="entry name" value="AAA_11"/>
    <property type="match status" value="1"/>
</dbReference>
<keyword evidence="3" id="KW-0347">Helicase</keyword>
<dbReference type="STRING" id="4540.A0A3L6RX29"/>
<dbReference type="GO" id="GO:0005524">
    <property type="term" value="F:ATP binding"/>
    <property type="evidence" value="ECO:0007669"/>
    <property type="project" value="UniProtKB-KW"/>
</dbReference>
<dbReference type="PANTHER" id="PTHR10887">
    <property type="entry name" value="DNA2/NAM7 HELICASE FAMILY"/>
    <property type="match status" value="1"/>
</dbReference>
<dbReference type="InterPro" id="IPR027417">
    <property type="entry name" value="P-loop_NTPase"/>
</dbReference>
<dbReference type="Pfam" id="PF13087">
    <property type="entry name" value="AAA_12"/>
    <property type="match status" value="1"/>
</dbReference>
<accession>A0A3L6RX29</accession>
<feature type="domain" description="DNA2/NAM7 helicase-like C-terminal" evidence="6">
    <location>
        <begin position="358"/>
        <end position="551"/>
    </location>
</feature>
<dbReference type="PANTHER" id="PTHR10887:SF479">
    <property type="entry name" value="DNA2_NAM7 HELICASE HELICASE DOMAIN-CONTAINING PROTEIN"/>
    <property type="match status" value="1"/>
</dbReference>
<dbReference type="AlphaFoldDB" id="A0A3L6RX29"/>
<dbReference type="InterPro" id="IPR041679">
    <property type="entry name" value="DNA2/NAM7-like_C"/>
</dbReference>
<dbReference type="GO" id="GO:0005694">
    <property type="term" value="C:chromosome"/>
    <property type="evidence" value="ECO:0007669"/>
    <property type="project" value="UniProtKB-ARBA"/>
</dbReference>
<feature type="domain" description="DNA2/NAM7 helicase helicase" evidence="5">
    <location>
        <begin position="274"/>
        <end position="351"/>
    </location>
</feature>
<organism evidence="7 8">
    <name type="scientific">Panicum miliaceum</name>
    <name type="common">Proso millet</name>
    <name type="synonym">Broomcorn millet</name>
    <dbReference type="NCBI Taxonomy" id="4540"/>
    <lineage>
        <taxon>Eukaryota</taxon>
        <taxon>Viridiplantae</taxon>
        <taxon>Streptophyta</taxon>
        <taxon>Embryophyta</taxon>
        <taxon>Tracheophyta</taxon>
        <taxon>Spermatophyta</taxon>
        <taxon>Magnoliopsida</taxon>
        <taxon>Liliopsida</taxon>
        <taxon>Poales</taxon>
        <taxon>Poaceae</taxon>
        <taxon>PACMAD clade</taxon>
        <taxon>Panicoideae</taxon>
        <taxon>Panicodae</taxon>
        <taxon>Paniceae</taxon>
        <taxon>Panicinae</taxon>
        <taxon>Panicum</taxon>
        <taxon>Panicum sect. Panicum</taxon>
    </lineage>
</organism>
<gene>
    <name evidence="7" type="ORF">C2845_PM11G17480</name>
</gene>
<evidence type="ECO:0000313" key="8">
    <source>
        <dbReference type="Proteomes" id="UP000275267"/>
    </source>
</evidence>
<proteinExistence type="predicted"/>
<keyword evidence="1" id="KW-0547">Nucleotide-binding</keyword>
<evidence type="ECO:0008006" key="9">
    <source>
        <dbReference type="Google" id="ProtNLM"/>
    </source>
</evidence>
<dbReference type="GO" id="GO:0016787">
    <property type="term" value="F:hydrolase activity"/>
    <property type="evidence" value="ECO:0007669"/>
    <property type="project" value="UniProtKB-KW"/>
</dbReference>
<dbReference type="EMBL" id="PQIB02000007">
    <property type="protein sequence ID" value="RLN09633.1"/>
    <property type="molecule type" value="Genomic_DNA"/>
</dbReference>
<reference evidence="8" key="1">
    <citation type="journal article" date="2019" name="Nat. Commun.">
        <title>The genome of broomcorn millet.</title>
        <authorList>
            <person name="Zou C."/>
            <person name="Miki D."/>
            <person name="Li D."/>
            <person name="Tang Q."/>
            <person name="Xiao L."/>
            <person name="Rajput S."/>
            <person name="Deng P."/>
            <person name="Jia W."/>
            <person name="Huang R."/>
            <person name="Zhang M."/>
            <person name="Sun Y."/>
            <person name="Hu J."/>
            <person name="Fu X."/>
            <person name="Schnable P.S."/>
            <person name="Li F."/>
            <person name="Zhang H."/>
            <person name="Feng B."/>
            <person name="Zhu X."/>
            <person name="Liu R."/>
            <person name="Schnable J.C."/>
            <person name="Zhu J.-K."/>
            <person name="Zhang H."/>
        </authorList>
    </citation>
    <scope>NUCLEOTIDE SEQUENCE [LARGE SCALE GENOMIC DNA]</scope>
</reference>
<evidence type="ECO:0000259" key="5">
    <source>
        <dbReference type="Pfam" id="PF13086"/>
    </source>
</evidence>
<dbReference type="InterPro" id="IPR047187">
    <property type="entry name" value="SF1_C_Upf1"/>
</dbReference>
<dbReference type="Proteomes" id="UP000275267">
    <property type="component" value="Unassembled WGS sequence"/>
</dbReference>
<evidence type="ECO:0000313" key="7">
    <source>
        <dbReference type="EMBL" id="RLN09633.1"/>
    </source>
</evidence>
<dbReference type="SUPFAM" id="SSF52540">
    <property type="entry name" value="P-loop containing nucleoside triphosphate hydrolases"/>
    <property type="match status" value="1"/>
</dbReference>
<dbReference type="CDD" id="cd18808">
    <property type="entry name" value="SF1_C_Upf1"/>
    <property type="match status" value="1"/>
</dbReference>
<evidence type="ECO:0000256" key="3">
    <source>
        <dbReference type="ARBA" id="ARBA00022806"/>
    </source>
</evidence>
<dbReference type="Gene3D" id="3.40.50.300">
    <property type="entry name" value="P-loop containing nucleotide triphosphate hydrolases"/>
    <property type="match status" value="2"/>
</dbReference>
<keyword evidence="2" id="KW-0378">Hydrolase</keyword>
<keyword evidence="4" id="KW-0067">ATP-binding</keyword>
<comment type="caution">
    <text evidence="7">The sequence shown here is derived from an EMBL/GenBank/DDBJ whole genome shotgun (WGS) entry which is preliminary data.</text>
</comment>
<dbReference type="InterPro" id="IPR041677">
    <property type="entry name" value="DNA2/NAM7_AAA_11"/>
</dbReference>
<evidence type="ECO:0000256" key="1">
    <source>
        <dbReference type="ARBA" id="ARBA00022741"/>
    </source>
</evidence>
<evidence type="ECO:0000256" key="2">
    <source>
        <dbReference type="ARBA" id="ARBA00022801"/>
    </source>
</evidence>